<evidence type="ECO:0000256" key="1">
    <source>
        <dbReference type="SAM" id="MobiDB-lite"/>
    </source>
</evidence>
<reference evidence="2" key="1">
    <citation type="submission" date="2020-12" db="EMBL/GenBank/DDBJ databases">
        <title>Leucobacter sp. CAS2, isolated from Chromium sludge.</title>
        <authorList>
            <person name="Xu Z."/>
        </authorList>
    </citation>
    <scope>NUCLEOTIDE SEQUENCE</scope>
    <source>
        <strain evidence="2">CSA2</strain>
    </source>
</reference>
<evidence type="ECO:0000313" key="2">
    <source>
        <dbReference type="EMBL" id="MBK0421650.1"/>
    </source>
</evidence>
<proteinExistence type="predicted"/>
<gene>
    <name evidence="2" type="ORF">JD292_06140</name>
</gene>
<dbReference type="Gene3D" id="3.40.50.2000">
    <property type="entry name" value="Glycogen Phosphorylase B"/>
    <property type="match status" value="1"/>
</dbReference>
<keyword evidence="3" id="KW-1185">Reference proteome</keyword>
<feature type="compositionally biased region" description="Low complexity" evidence="1">
    <location>
        <begin position="239"/>
        <end position="283"/>
    </location>
</feature>
<name>A0A934QBI7_9MICO</name>
<organism evidence="2 3">
    <name type="scientific">Leucobacter edaphi</name>
    <dbReference type="NCBI Taxonomy" id="2796472"/>
    <lineage>
        <taxon>Bacteria</taxon>
        <taxon>Bacillati</taxon>
        <taxon>Actinomycetota</taxon>
        <taxon>Actinomycetes</taxon>
        <taxon>Micrococcales</taxon>
        <taxon>Microbacteriaceae</taxon>
        <taxon>Leucobacter</taxon>
    </lineage>
</organism>
<comment type="caution">
    <text evidence="2">The sequence shown here is derived from an EMBL/GenBank/DDBJ whole genome shotgun (WGS) entry which is preliminary data.</text>
</comment>
<keyword evidence="2" id="KW-0808">Transferase</keyword>
<keyword evidence="2" id="KW-0328">Glycosyltransferase</keyword>
<accession>A0A934QBI7</accession>
<protein>
    <submittedName>
        <fullName evidence="2">Mannosyltransferase</fullName>
    </submittedName>
</protein>
<evidence type="ECO:0000313" key="3">
    <source>
        <dbReference type="Proteomes" id="UP000618733"/>
    </source>
</evidence>
<dbReference type="EMBL" id="JAEHOI010000005">
    <property type="protein sequence ID" value="MBK0421650.1"/>
    <property type="molecule type" value="Genomic_DNA"/>
</dbReference>
<dbReference type="GO" id="GO:0016757">
    <property type="term" value="F:glycosyltransferase activity"/>
    <property type="evidence" value="ECO:0007669"/>
    <property type="project" value="UniProtKB-KW"/>
</dbReference>
<dbReference type="AlphaFoldDB" id="A0A934QBI7"/>
<dbReference type="Proteomes" id="UP000618733">
    <property type="component" value="Unassembled WGS sequence"/>
</dbReference>
<dbReference type="SUPFAM" id="SSF53756">
    <property type="entry name" value="UDP-Glycosyltransferase/glycogen phosphorylase"/>
    <property type="match status" value="1"/>
</dbReference>
<sequence>MATLTLIAEPFPDWEAAVHSAACRDLAEAVAQSAPRSCSVRYLVARGTEAPAFQSPVLDVESLPLRAGMLPIVWQSGATARPLDGEFVHATTPMIPLRSRGEDDGSQTSVMIPNSIAWDHPTLLPGNQARLFRSFAKRAVRLADVILAPTHATARVVQEHYGRDLPIQVMQLAPPREFRRQEDSADRRAALGLPERYVLTTATATELGRLDWVFDAMRSDPGLPPLVVLEGFDPVPADSASGAKSRGQAGAAAQAPGSEGAPAPHGTHSAADPAGAAAGSDAGDVPAELRGRVVVVRPRELADFGAIISGAGLLLTPQSYAGTGYLVLGALKASVPVLHSGHPSTAELVLDGGIAAETPEAFGAELRRLFTEPGALARLSVLARDRSRGFSWEAAAWQLWETHANL</sequence>
<feature type="region of interest" description="Disordered" evidence="1">
    <location>
        <begin position="238"/>
        <end position="283"/>
    </location>
</feature>
<dbReference type="RefSeq" id="WP_200131857.1">
    <property type="nucleotide sequence ID" value="NZ_JAEHOI010000005.1"/>
</dbReference>